<feature type="region of interest" description="Disordered" evidence="1">
    <location>
        <begin position="1"/>
        <end position="24"/>
    </location>
</feature>
<reference evidence="2 3" key="1">
    <citation type="journal article" date="2015" name="BMC Genomics">
        <title>The genome of the truffle-parasite Tolypocladium ophioglossoides and the evolution of antifungal peptaibiotics.</title>
        <authorList>
            <person name="Quandt C.A."/>
            <person name="Bushley K.E."/>
            <person name="Spatafora J.W."/>
        </authorList>
    </citation>
    <scope>NUCLEOTIDE SEQUENCE [LARGE SCALE GENOMIC DNA]</scope>
    <source>
        <strain evidence="2 3">CBS 100239</strain>
    </source>
</reference>
<feature type="region of interest" description="Disordered" evidence="1">
    <location>
        <begin position="104"/>
        <end position="123"/>
    </location>
</feature>
<dbReference type="AlphaFoldDB" id="A0A0L0MYY7"/>
<name>A0A0L0MYY7_TOLOC</name>
<organism evidence="2 3">
    <name type="scientific">Tolypocladium ophioglossoides (strain CBS 100239)</name>
    <name type="common">Snaketongue truffleclub</name>
    <name type="synonym">Elaphocordyceps ophioglossoides</name>
    <dbReference type="NCBI Taxonomy" id="1163406"/>
    <lineage>
        <taxon>Eukaryota</taxon>
        <taxon>Fungi</taxon>
        <taxon>Dikarya</taxon>
        <taxon>Ascomycota</taxon>
        <taxon>Pezizomycotina</taxon>
        <taxon>Sordariomycetes</taxon>
        <taxon>Hypocreomycetidae</taxon>
        <taxon>Hypocreales</taxon>
        <taxon>Ophiocordycipitaceae</taxon>
        <taxon>Tolypocladium</taxon>
    </lineage>
</organism>
<dbReference type="STRING" id="1163406.A0A0L0MYY7"/>
<gene>
    <name evidence="2" type="ORF">TOPH_08328</name>
</gene>
<dbReference type="OrthoDB" id="5151719at2759"/>
<dbReference type="PANTHER" id="PTHR15503:SF22">
    <property type="entry name" value="TRANSPOSON TY3-I GAG POLYPROTEIN"/>
    <property type="match status" value="1"/>
</dbReference>
<proteinExistence type="predicted"/>
<sequence>MSPGSSNTLCEDRRTSSPGANFTESHVRAAERNIWEICQKGSASSYARLFREIALPLSWDDPPLMAAFYNGLKDDVKDEMCMKDRPKTLEEYIAMAVAIDNRQYARHSEKQAAKTKEPPERKV</sequence>
<dbReference type="InterPro" id="IPR032567">
    <property type="entry name" value="RTL1-rel"/>
</dbReference>
<dbReference type="EMBL" id="LFRF01000043">
    <property type="protein sequence ID" value="KND87032.1"/>
    <property type="molecule type" value="Genomic_DNA"/>
</dbReference>
<feature type="compositionally biased region" description="Basic and acidic residues" evidence="1">
    <location>
        <begin position="106"/>
        <end position="123"/>
    </location>
</feature>
<evidence type="ECO:0000313" key="2">
    <source>
        <dbReference type="EMBL" id="KND87032.1"/>
    </source>
</evidence>
<evidence type="ECO:0000256" key="1">
    <source>
        <dbReference type="SAM" id="MobiDB-lite"/>
    </source>
</evidence>
<dbReference type="PANTHER" id="PTHR15503">
    <property type="entry name" value="LDOC1 RELATED"/>
    <property type="match status" value="1"/>
</dbReference>
<keyword evidence="3" id="KW-1185">Reference proteome</keyword>
<protein>
    <submittedName>
        <fullName evidence="2">Retrotransposon-derived protein PEG10</fullName>
    </submittedName>
</protein>
<evidence type="ECO:0000313" key="3">
    <source>
        <dbReference type="Proteomes" id="UP000036947"/>
    </source>
</evidence>
<comment type="caution">
    <text evidence="2">The sequence shown here is derived from an EMBL/GenBank/DDBJ whole genome shotgun (WGS) entry which is preliminary data.</text>
</comment>
<dbReference type="Proteomes" id="UP000036947">
    <property type="component" value="Unassembled WGS sequence"/>
</dbReference>
<accession>A0A0L0MYY7</accession>